<name>A0A6C0EEW2_9ZZZZ</name>
<sequence length="1559" mass="181568">MSIARLYCYKKYLNEIENYYGNISNKINNRLNELNKTLRKNPQLIFQEGGSVIEEARNKLTQIRGKSEKFKTFSDNLSESFPNIQTLADQIHKNILKDDEYAKFSQFVTTLKTKIDTYNDKTDSFQISSNETTFPLYVHTDIGDVSTPLYREIKEKYNTISTPNRQQPDTSENKKTIIRYIANIDDQIDKIKKAIEMVGKFKKEFENDIFRYNQNSEPEYVEDELISEEELADNPTTRLEFGILEHSDPDDLKAPIQEMIRNIDQNIFLENKTTHTKVNDIESIIYEPEFENIKEIGYGAQKVEIQPPAPLVGGPAKSIITETPNDQSIPNLSTEEYNAKDITTLLDIFNKKMNDYIDMHKQYNRSLKIYNKIVFNETIHTMYMLLILKNQLLNKGKVVYNYITKGTIEFFKRILVKIYRKIETSDSDISILYMKKYHFVTIMKLYSFFTWLSKSKKIDYKTNININKCTGEVYNRFLLFNFFKDTLESYNETFLNKITIYARINDIGNGVNGKRLFLSGVQEKLEKDGANYLVLDPTKCTALSTKSFTDKNKKYKFSEVFDTENLSENRDICNYMSLANQISKQKSVCLMTYGYSGTGKTYTLTGKSSKVVNGQKQDGIEGLLQSTLNQIKGLKYLKLRLFELYGKGVPLYDYWTDTKNLNKNASKIYHYILKKEGNNLNFDENEVVQIDGDKIGDFVRNTNKNTYITIEENDVQSVFKNFSDLTDKIEEYRLKQKRVRATPNNPVSSRSVLIYDFSMKVETSVEVKNTKKVEIADTDGEVTFLIIDLPGREDIAATFVDSYFDNQLIKKLLSDSIDQKFKNNERAQYMAEILKNPILYKYQMLSNFLNPYGTSLSTDTSIDTYDALINGEYKYIFYGNSSEEAIQLFNSHKNVDDALVTEKNIDNEEFKKKLRSGLDPMMQAVTGMINTDPQKYFTEFIGTHVNATVQKDDMIYHFCNNGLLLTSKFKFDSMIDLLKKHDILYEKGMYYVPENYTEDAKKRLMTDIANLIVYDYYDAGFEGVYINENIIGLLKYLYTKFVTGSNGNLIKIQDEKLRSEHQKKIGIVNQIVLSSTLFGTVPISNEQTQERNIDIDTAIQDALNRVFSEKNRALRDEASREINELQNQIKPLQEELQGLKDILADLKYENDNFQAQQRYENTQKGIIRDKINVLLEDTIYKSFGNAIGDSKSSYIVPYEIKGQKYNEKMITKYRNEYFKEIVDKKKAFIKLEKIEDGLKLREKAPIVYKNFADYYLTIKKPIYFLEKTTDDTGTHKYYISDEIGNYIMKDGKAVEIIEPAYYADQKYVLNKKGQHVLYTDEHGNMQYVKFQNPVYAYQRNAKVDDKILYIGGPTQDNESYFVVDKSENYIMSNYIDNFHYLDDRIVTSYIRKNNLQEDITSKETEISHKETVLLPLIKRFNKYLEILTPSQQQNINFEEIIKDPSALQYINKYVSTSAYITPQQLNALLEINNAQEYAGINIDGLYAKLKASYDPKRIFTNEKPLIQDILEPYLNKINDYKLFYLFANYGDQDKNQFKCGYQYELLNDTSDFIRALEPP</sequence>
<dbReference type="GO" id="GO:0007018">
    <property type="term" value="P:microtubule-based movement"/>
    <property type="evidence" value="ECO:0007669"/>
    <property type="project" value="InterPro"/>
</dbReference>
<dbReference type="GO" id="GO:0005524">
    <property type="term" value="F:ATP binding"/>
    <property type="evidence" value="ECO:0007669"/>
    <property type="project" value="InterPro"/>
</dbReference>
<dbReference type="PRINTS" id="PR00380">
    <property type="entry name" value="KINESINHEAVY"/>
</dbReference>
<reference evidence="3" key="1">
    <citation type="journal article" date="2020" name="Nature">
        <title>Giant virus diversity and host interactions through global metagenomics.</title>
        <authorList>
            <person name="Schulz F."/>
            <person name="Roux S."/>
            <person name="Paez-Espino D."/>
            <person name="Jungbluth S."/>
            <person name="Walsh D.A."/>
            <person name="Denef V.J."/>
            <person name="McMahon K.D."/>
            <person name="Konstantinidis K.T."/>
            <person name="Eloe-Fadrosh E.A."/>
            <person name="Kyrpides N.C."/>
            <person name="Woyke T."/>
        </authorList>
    </citation>
    <scope>NUCLEOTIDE SEQUENCE</scope>
    <source>
        <strain evidence="3">GVMAG-M-3300023179-27</strain>
    </source>
</reference>
<feature type="coiled-coil region" evidence="1">
    <location>
        <begin position="1108"/>
        <end position="1156"/>
    </location>
</feature>
<dbReference type="SUPFAM" id="SSF52540">
    <property type="entry name" value="P-loop containing nucleoside triphosphate hydrolases"/>
    <property type="match status" value="1"/>
</dbReference>
<dbReference type="Pfam" id="PF00225">
    <property type="entry name" value="Kinesin"/>
    <property type="match status" value="1"/>
</dbReference>
<keyword evidence="1" id="KW-0175">Coiled coil</keyword>
<dbReference type="Gene3D" id="3.40.850.10">
    <property type="entry name" value="Kinesin motor domain"/>
    <property type="match status" value="1"/>
</dbReference>
<proteinExistence type="predicted"/>
<dbReference type="EMBL" id="MN739775">
    <property type="protein sequence ID" value="QHT25875.1"/>
    <property type="molecule type" value="Genomic_DNA"/>
</dbReference>
<organism evidence="3">
    <name type="scientific">viral metagenome</name>
    <dbReference type="NCBI Taxonomy" id="1070528"/>
    <lineage>
        <taxon>unclassified sequences</taxon>
        <taxon>metagenomes</taxon>
        <taxon>organismal metagenomes</taxon>
    </lineage>
</organism>
<evidence type="ECO:0000313" key="3">
    <source>
        <dbReference type="EMBL" id="QHT25875.1"/>
    </source>
</evidence>
<dbReference type="InterPro" id="IPR001752">
    <property type="entry name" value="Kinesin_motor_dom"/>
</dbReference>
<dbReference type="InterPro" id="IPR027417">
    <property type="entry name" value="P-loop_NTPase"/>
</dbReference>
<protein>
    <recommendedName>
        <fullName evidence="2">Kinesin motor domain-containing protein</fullName>
    </recommendedName>
</protein>
<evidence type="ECO:0000256" key="1">
    <source>
        <dbReference type="SAM" id="Coils"/>
    </source>
</evidence>
<dbReference type="GO" id="GO:0003777">
    <property type="term" value="F:microtubule motor activity"/>
    <property type="evidence" value="ECO:0007669"/>
    <property type="project" value="InterPro"/>
</dbReference>
<dbReference type="InterPro" id="IPR036961">
    <property type="entry name" value="Kinesin_motor_dom_sf"/>
</dbReference>
<accession>A0A6C0EEW2</accession>
<feature type="domain" description="Kinesin motor" evidence="2">
    <location>
        <begin position="539"/>
        <end position="799"/>
    </location>
</feature>
<evidence type="ECO:0000259" key="2">
    <source>
        <dbReference type="Pfam" id="PF00225"/>
    </source>
</evidence>
<dbReference type="GO" id="GO:0008017">
    <property type="term" value="F:microtubule binding"/>
    <property type="evidence" value="ECO:0007669"/>
    <property type="project" value="InterPro"/>
</dbReference>